<name>A0ABP0HVI9_9DINO</name>
<dbReference type="InterPro" id="IPR053185">
    <property type="entry name" value="SET_domain_protein"/>
</dbReference>
<dbReference type="EMBL" id="CAXAMN010001159">
    <property type="protein sequence ID" value="CAK8992915.1"/>
    <property type="molecule type" value="Genomic_DNA"/>
</dbReference>
<dbReference type="PANTHER" id="PTHR47332">
    <property type="entry name" value="SET DOMAIN-CONTAINING PROTEIN 5"/>
    <property type="match status" value="1"/>
</dbReference>
<gene>
    <name evidence="2" type="ORF">CCMP2556_LOCUS3052</name>
</gene>
<dbReference type="Gene3D" id="2.170.270.10">
    <property type="entry name" value="SET domain"/>
    <property type="match status" value="1"/>
</dbReference>
<keyword evidence="3" id="KW-1185">Reference proteome</keyword>
<reference evidence="2 3" key="1">
    <citation type="submission" date="2024-02" db="EMBL/GenBank/DDBJ databases">
        <authorList>
            <person name="Chen Y."/>
            <person name="Shah S."/>
            <person name="Dougan E. K."/>
            <person name="Thang M."/>
            <person name="Chan C."/>
        </authorList>
    </citation>
    <scope>NUCLEOTIDE SEQUENCE [LARGE SCALE GENOMIC DNA]</scope>
</reference>
<dbReference type="Pfam" id="PF00856">
    <property type="entry name" value="SET"/>
    <property type="match status" value="1"/>
</dbReference>
<accession>A0ABP0HVI9</accession>
<proteinExistence type="predicted"/>
<feature type="domain" description="SET" evidence="1">
    <location>
        <begin position="3"/>
        <end position="158"/>
    </location>
</feature>
<sequence length="427" mass="49612">MAHKLQVGVCSLGRGLRAKSGASPGEVLLKEKPLMIWQRGTSTTETVHMALAAFEELPRETQDLIRSLHCPKPLPPAIRSLPHFRAEELQLAATLEVCQTRTALATQAALFHHVARANHHCRPNSAIRVSRADPCATTVRFVALRRIAEGEEVTISYLREDLLILPWTLRRRRLRAWGFECSCARCRAEAKEWEDWKKTPPLPLVKATHISKEQLEASWWRDRQRLDLGVSAEARLRRWALGLGGPERWRQRAARLRRRGWQEEVLCFHRRLCEELITLCQGLQTRDARTEVSEAKVHRAWRRHVWPRHHRLLSYSAREACEIHLWRGEVAKALEAAKTWRFCVHQLLGTTRCTEAFLAQEVQGALWEAQGFHKRAWMLYKKILMEAEPLWNAWDEEDFFVPYLKQHIAQLSQRPVSYEIRTSSTSR</sequence>
<evidence type="ECO:0000313" key="3">
    <source>
        <dbReference type="Proteomes" id="UP001642484"/>
    </source>
</evidence>
<dbReference type="CDD" id="cd20071">
    <property type="entry name" value="SET_SMYD"/>
    <property type="match status" value="1"/>
</dbReference>
<organism evidence="2 3">
    <name type="scientific">Durusdinium trenchii</name>
    <dbReference type="NCBI Taxonomy" id="1381693"/>
    <lineage>
        <taxon>Eukaryota</taxon>
        <taxon>Sar</taxon>
        <taxon>Alveolata</taxon>
        <taxon>Dinophyceae</taxon>
        <taxon>Suessiales</taxon>
        <taxon>Symbiodiniaceae</taxon>
        <taxon>Durusdinium</taxon>
    </lineage>
</organism>
<dbReference type="PROSITE" id="PS50280">
    <property type="entry name" value="SET"/>
    <property type="match status" value="1"/>
</dbReference>
<protein>
    <recommendedName>
        <fullName evidence="1">SET domain-containing protein</fullName>
    </recommendedName>
</protein>
<comment type="caution">
    <text evidence="2">The sequence shown here is derived from an EMBL/GenBank/DDBJ whole genome shotgun (WGS) entry which is preliminary data.</text>
</comment>
<dbReference type="InterPro" id="IPR001214">
    <property type="entry name" value="SET_dom"/>
</dbReference>
<evidence type="ECO:0000313" key="2">
    <source>
        <dbReference type="EMBL" id="CAK8992915.1"/>
    </source>
</evidence>
<dbReference type="PANTHER" id="PTHR47332:SF4">
    <property type="entry name" value="SET DOMAIN-CONTAINING PROTEIN 5"/>
    <property type="match status" value="1"/>
</dbReference>
<dbReference type="InterPro" id="IPR046341">
    <property type="entry name" value="SET_dom_sf"/>
</dbReference>
<dbReference type="Proteomes" id="UP001642484">
    <property type="component" value="Unassembled WGS sequence"/>
</dbReference>
<evidence type="ECO:0000259" key="1">
    <source>
        <dbReference type="PROSITE" id="PS50280"/>
    </source>
</evidence>
<dbReference type="SUPFAM" id="SSF82199">
    <property type="entry name" value="SET domain"/>
    <property type="match status" value="1"/>
</dbReference>